<proteinExistence type="predicted"/>
<sequence length="115" mass="12986">MGRKSVRKFLMHNSNAKFGILAFLGPTVNNTPAQERKEKGLTLFSVTLSLFPAAARSFLKESCWTDLRTRSLYGRKAVSGGVDGNESLHCRMIDEANYRECDWGLLRDYCFVETS</sequence>
<dbReference type="Proteomes" id="UP000218231">
    <property type="component" value="Unassembled WGS sequence"/>
</dbReference>
<dbReference type="AlphaFoldDB" id="A0A2A2KHK4"/>
<dbReference type="EMBL" id="LIAE01008627">
    <property type="protein sequence ID" value="PAV73343.1"/>
    <property type="molecule type" value="Genomic_DNA"/>
</dbReference>
<accession>A0A2A2KHK4</accession>
<organism evidence="1 2">
    <name type="scientific">Diploscapter pachys</name>
    <dbReference type="NCBI Taxonomy" id="2018661"/>
    <lineage>
        <taxon>Eukaryota</taxon>
        <taxon>Metazoa</taxon>
        <taxon>Ecdysozoa</taxon>
        <taxon>Nematoda</taxon>
        <taxon>Chromadorea</taxon>
        <taxon>Rhabditida</taxon>
        <taxon>Rhabditina</taxon>
        <taxon>Rhabditomorpha</taxon>
        <taxon>Rhabditoidea</taxon>
        <taxon>Rhabditidae</taxon>
        <taxon>Diploscapter</taxon>
    </lineage>
</organism>
<comment type="caution">
    <text evidence="1">The sequence shown here is derived from an EMBL/GenBank/DDBJ whole genome shotgun (WGS) entry which is preliminary data.</text>
</comment>
<evidence type="ECO:0000313" key="2">
    <source>
        <dbReference type="Proteomes" id="UP000218231"/>
    </source>
</evidence>
<name>A0A2A2KHK4_9BILA</name>
<keyword evidence="2" id="KW-1185">Reference proteome</keyword>
<gene>
    <name evidence="1" type="ORF">WR25_18914</name>
</gene>
<protein>
    <submittedName>
        <fullName evidence="1">Uncharacterized protein</fullName>
    </submittedName>
</protein>
<reference evidence="1 2" key="1">
    <citation type="journal article" date="2017" name="Curr. Biol.">
        <title>Genome architecture and evolution of a unichromosomal asexual nematode.</title>
        <authorList>
            <person name="Fradin H."/>
            <person name="Zegar C."/>
            <person name="Gutwein M."/>
            <person name="Lucas J."/>
            <person name="Kovtun M."/>
            <person name="Corcoran D."/>
            <person name="Baugh L.R."/>
            <person name="Kiontke K."/>
            <person name="Gunsalus K."/>
            <person name="Fitch D.H."/>
            <person name="Piano F."/>
        </authorList>
    </citation>
    <scope>NUCLEOTIDE SEQUENCE [LARGE SCALE GENOMIC DNA]</scope>
    <source>
        <strain evidence="1">PF1309</strain>
    </source>
</reference>
<evidence type="ECO:0000313" key="1">
    <source>
        <dbReference type="EMBL" id="PAV73343.1"/>
    </source>
</evidence>